<accession>A0AAV4IR10</accession>
<protein>
    <submittedName>
        <fullName evidence="2">Craniofacial development protein 2</fullName>
    </submittedName>
</protein>
<dbReference type="EMBL" id="BMAT01009742">
    <property type="protein sequence ID" value="GFS12844.1"/>
    <property type="molecule type" value="Genomic_DNA"/>
</dbReference>
<organism evidence="2 3">
    <name type="scientific">Elysia marginata</name>
    <dbReference type="NCBI Taxonomy" id="1093978"/>
    <lineage>
        <taxon>Eukaryota</taxon>
        <taxon>Metazoa</taxon>
        <taxon>Spiralia</taxon>
        <taxon>Lophotrochozoa</taxon>
        <taxon>Mollusca</taxon>
        <taxon>Gastropoda</taxon>
        <taxon>Heterobranchia</taxon>
        <taxon>Euthyneura</taxon>
        <taxon>Panpulmonata</taxon>
        <taxon>Sacoglossa</taxon>
        <taxon>Placobranchoidea</taxon>
        <taxon>Plakobranchidae</taxon>
        <taxon>Elysia</taxon>
    </lineage>
</organism>
<comment type="caution">
    <text evidence="2">The sequence shown here is derived from an EMBL/GenBank/DDBJ whole genome shotgun (WGS) entry which is preliminary data.</text>
</comment>
<evidence type="ECO:0000256" key="1">
    <source>
        <dbReference type="SAM" id="MobiDB-lite"/>
    </source>
</evidence>
<dbReference type="Gene3D" id="3.60.10.10">
    <property type="entry name" value="Endonuclease/exonuclease/phosphatase"/>
    <property type="match status" value="1"/>
</dbReference>
<reference evidence="2 3" key="1">
    <citation type="journal article" date="2021" name="Elife">
        <title>Chloroplast acquisition without the gene transfer in kleptoplastic sea slugs, Plakobranchus ocellatus.</title>
        <authorList>
            <person name="Maeda T."/>
            <person name="Takahashi S."/>
            <person name="Yoshida T."/>
            <person name="Shimamura S."/>
            <person name="Takaki Y."/>
            <person name="Nagai Y."/>
            <person name="Toyoda A."/>
            <person name="Suzuki Y."/>
            <person name="Arimoto A."/>
            <person name="Ishii H."/>
            <person name="Satoh N."/>
            <person name="Nishiyama T."/>
            <person name="Hasebe M."/>
            <person name="Maruyama T."/>
            <person name="Minagawa J."/>
            <person name="Obokata J."/>
            <person name="Shigenobu S."/>
        </authorList>
    </citation>
    <scope>NUCLEOTIDE SEQUENCE [LARGE SCALE GENOMIC DNA]</scope>
</reference>
<keyword evidence="3" id="KW-1185">Reference proteome</keyword>
<evidence type="ECO:0000313" key="3">
    <source>
        <dbReference type="Proteomes" id="UP000762676"/>
    </source>
</evidence>
<sequence>MLLLTRQYSDRTTPNHQTDKFHQNHSLTTTETKTDKLIIADDIKDKFHQDLHSLTTTETKTDKLIIPDDIKDKFHQDLHSLTTTETKKDKLIIPDDIKDKFHQDLHSLTTTETKTDKLIILGGLYARVGTDHLTWDGVIGKNGLWRCNTNGHLLLQYCAEHGFLVTNSTSRFPARNRTSWMHPRSGHLHLLDFVIFRKRDRQDVRATKSMCGADRLTDDRLLISKMKIRILPKRRPLWKPAPSPP</sequence>
<dbReference type="Proteomes" id="UP000762676">
    <property type="component" value="Unassembled WGS sequence"/>
</dbReference>
<evidence type="ECO:0000313" key="2">
    <source>
        <dbReference type="EMBL" id="GFS12844.1"/>
    </source>
</evidence>
<dbReference type="AlphaFoldDB" id="A0AAV4IR10"/>
<feature type="compositionally biased region" description="Polar residues" evidence="1">
    <location>
        <begin position="1"/>
        <end position="16"/>
    </location>
</feature>
<gene>
    <name evidence="2" type="ORF">ElyMa_004868800</name>
</gene>
<name>A0AAV4IR10_9GAST</name>
<proteinExistence type="predicted"/>
<dbReference type="InterPro" id="IPR036691">
    <property type="entry name" value="Endo/exonu/phosph_ase_sf"/>
</dbReference>
<feature type="region of interest" description="Disordered" evidence="1">
    <location>
        <begin position="1"/>
        <end position="26"/>
    </location>
</feature>